<feature type="region of interest" description="Disordered" evidence="1">
    <location>
        <begin position="1"/>
        <end position="21"/>
    </location>
</feature>
<evidence type="ECO:0000313" key="3">
    <source>
        <dbReference type="Proteomes" id="UP001428341"/>
    </source>
</evidence>
<keyword evidence="3" id="KW-1185">Reference proteome</keyword>
<gene>
    <name evidence="2" type="ORF">WN944_023242</name>
</gene>
<dbReference type="Proteomes" id="UP001428341">
    <property type="component" value="Unassembled WGS sequence"/>
</dbReference>
<feature type="compositionally biased region" description="Basic and acidic residues" evidence="1">
    <location>
        <begin position="1"/>
        <end position="16"/>
    </location>
</feature>
<accession>A0AAP0MZS5</accession>
<proteinExistence type="predicted"/>
<sequence>MEETDGKVKNKSREQQQQRLSDGIIARSKLLEVGVKLDRFE</sequence>
<reference evidence="2 3" key="1">
    <citation type="submission" date="2024-05" db="EMBL/GenBank/DDBJ databases">
        <title>Haplotype-resolved chromosome-level genome assembly of Huyou (Citrus changshanensis).</title>
        <authorList>
            <person name="Miao C."/>
            <person name="Chen W."/>
            <person name="Wu Y."/>
            <person name="Wang L."/>
            <person name="Zhao S."/>
            <person name="Grierson D."/>
            <person name="Xu C."/>
            <person name="Chen K."/>
        </authorList>
    </citation>
    <scope>NUCLEOTIDE SEQUENCE [LARGE SCALE GENOMIC DNA]</scope>
    <source>
        <strain evidence="2">01-14</strain>
        <tissue evidence="2">Leaf</tissue>
    </source>
</reference>
<dbReference type="EMBL" id="JBCGBO010000001">
    <property type="protein sequence ID" value="KAK9230275.1"/>
    <property type="molecule type" value="Genomic_DNA"/>
</dbReference>
<protein>
    <submittedName>
        <fullName evidence="2">Uncharacterized protein</fullName>
    </submittedName>
</protein>
<evidence type="ECO:0000313" key="2">
    <source>
        <dbReference type="EMBL" id="KAK9230275.1"/>
    </source>
</evidence>
<comment type="caution">
    <text evidence="2">The sequence shown here is derived from an EMBL/GenBank/DDBJ whole genome shotgun (WGS) entry which is preliminary data.</text>
</comment>
<organism evidence="2 3">
    <name type="scientific">Citrus x changshan-huyou</name>
    <dbReference type="NCBI Taxonomy" id="2935761"/>
    <lineage>
        <taxon>Eukaryota</taxon>
        <taxon>Viridiplantae</taxon>
        <taxon>Streptophyta</taxon>
        <taxon>Embryophyta</taxon>
        <taxon>Tracheophyta</taxon>
        <taxon>Spermatophyta</taxon>
        <taxon>Magnoliopsida</taxon>
        <taxon>eudicotyledons</taxon>
        <taxon>Gunneridae</taxon>
        <taxon>Pentapetalae</taxon>
        <taxon>rosids</taxon>
        <taxon>malvids</taxon>
        <taxon>Sapindales</taxon>
        <taxon>Rutaceae</taxon>
        <taxon>Aurantioideae</taxon>
        <taxon>Citrus</taxon>
    </lineage>
</organism>
<dbReference type="AlphaFoldDB" id="A0AAP0MZS5"/>
<name>A0AAP0MZS5_9ROSI</name>
<evidence type="ECO:0000256" key="1">
    <source>
        <dbReference type="SAM" id="MobiDB-lite"/>
    </source>
</evidence>